<accession>A0AA92C5F8</accession>
<organism evidence="1 2">
    <name type="scientific">Rhizobium rhizogenes</name>
    <name type="common">Agrobacterium rhizogenes</name>
    <dbReference type="NCBI Taxonomy" id="359"/>
    <lineage>
        <taxon>Bacteria</taxon>
        <taxon>Pseudomonadati</taxon>
        <taxon>Pseudomonadota</taxon>
        <taxon>Alphaproteobacteria</taxon>
        <taxon>Hyphomicrobiales</taxon>
        <taxon>Rhizobiaceae</taxon>
        <taxon>Rhizobium/Agrobacterium group</taxon>
        <taxon>Rhizobium</taxon>
    </lineage>
</organism>
<comment type="caution">
    <text evidence="1">The sequence shown here is derived from an EMBL/GenBank/DDBJ whole genome shotgun (WGS) entry which is preliminary data.</text>
</comment>
<name>A0AA92C5F8_RHIRH</name>
<dbReference type="AlphaFoldDB" id="A0AA92C5F8"/>
<evidence type="ECO:0000313" key="1">
    <source>
        <dbReference type="EMBL" id="PVE56323.1"/>
    </source>
</evidence>
<dbReference type="RefSeq" id="WP_116493687.1">
    <property type="nucleotide sequence ID" value="NZ_QDFR01000001.1"/>
</dbReference>
<sequence>MTLANQASLELLDLAKLFRKTVQFYIRADEVRSDLEGATLKRHTLSRIEAAIAEAETSAEKEKTSALSAMYFCLTCRWHAADVDGCTYSAEEIFVDNVGDRFCATCANEYRNGTKHMRLLSSILSSAEPHLEAGVSKSDLMLSARWLPIAGADRSVAYRHDLGELKIGCSYPLWVRDADGRAYEALWSDNGKKAYWWDIDGESPVNPVEFMPHPLSYARLSIDSATQAEGVDP</sequence>
<dbReference type="EMBL" id="QDFR01000001">
    <property type="protein sequence ID" value="PVE56323.1"/>
    <property type="molecule type" value="Genomic_DNA"/>
</dbReference>
<reference evidence="1 2" key="1">
    <citation type="submission" date="2018-04" db="EMBL/GenBank/DDBJ databases">
        <authorList>
            <person name="Hagen T."/>
        </authorList>
    </citation>
    <scope>NUCLEOTIDE SEQUENCE [LARGE SCALE GENOMIC DNA]</scope>
    <source>
        <strain evidence="1 2">TPD7009</strain>
    </source>
</reference>
<dbReference type="Proteomes" id="UP000244335">
    <property type="component" value="Unassembled WGS sequence"/>
</dbReference>
<proteinExistence type="predicted"/>
<evidence type="ECO:0000313" key="2">
    <source>
        <dbReference type="Proteomes" id="UP000244335"/>
    </source>
</evidence>
<protein>
    <submittedName>
        <fullName evidence="1">Uncharacterized protein</fullName>
    </submittedName>
</protein>
<gene>
    <name evidence="1" type="ORF">DC430_00495</name>
</gene>